<proteinExistence type="inferred from homology"/>
<evidence type="ECO:0000256" key="6">
    <source>
        <dbReference type="ARBA" id="ARBA00022989"/>
    </source>
</evidence>
<reference evidence="10 11" key="1">
    <citation type="submission" date="2021-03" db="EMBL/GenBank/DDBJ databases">
        <title>Genomic Encyclopedia of Type Strains, Phase IV (KMG-IV): sequencing the most valuable type-strain genomes for metagenomic binning, comparative biology and taxonomic classification.</title>
        <authorList>
            <person name="Goeker M."/>
        </authorList>
    </citation>
    <scope>NUCLEOTIDE SEQUENCE [LARGE SCALE GENOMIC DNA]</scope>
    <source>
        <strain evidence="10 11">DSM 27563</strain>
    </source>
</reference>
<keyword evidence="4 8" id="KW-1003">Cell membrane</keyword>
<evidence type="ECO:0000256" key="9">
    <source>
        <dbReference type="SAM" id="Phobius"/>
    </source>
</evidence>
<evidence type="ECO:0000256" key="8">
    <source>
        <dbReference type="PIRNR" id="PIRNR037778"/>
    </source>
</evidence>
<evidence type="ECO:0000313" key="10">
    <source>
        <dbReference type="EMBL" id="MBP2025978.1"/>
    </source>
</evidence>
<dbReference type="InterPro" id="IPR024529">
    <property type="entry name" value="ECF_trnsprt_substrate-spec"/>
</dbReference>
<feature type="transmembrane region" description="Helical" evidence="9">
    <location>
        <begin position="50"/>
        <end position="69"/>
    </location>
</feature>
<dbReference type="PANTHER" id="PTHR38438:SF1">
    <property type="entry name" value="RIBOFLAVIN TRANSPORTER RIBU"/>
    <property type="match status" value="1"/>
</dbReference>
<evidence type="ECO:0000256" key="2">
    <source>
        <dbReference type="ARBA" id="ARBA00005540"/>
    </source>
</evidence>
<keyword evidence="6 9" id="KW-1133">Transmembrane helix</keyword>
<sequence>MNKVNSRNNSNVRVMTKVGMLGAIAFILMYFQFPLAFIAPSFMQVDIADLPVLIGSFALGPIPAILISAIKNILHLAIKGTSTGGVGELSNFIVSSVFAVTAGIIYKKKRTFKGAIVGLFIGTIVMTITALISNYFFIFPLYAKLMPMEAIINAGAAITSRITDLWSLMIYSVLPFNLLKGFITSVVTILIYKRVSPIFKN</sequence>
<feature type="transmembrane region" description="Helical" evidence="9">
    <location>
        <begin position="118"/>
        <end position="138"/>
    </location>
</feature>
<dbReference type="Proteomes" id="UP001519306">
    <property type="component" value="Unassembled WGS sequence"/>
</dbReference>
<dbReference type="RefSeq" id="WP_210061759.1">
    <property type="nucleotide sequence ID" value="NZ_JAGGLJ010000017.1"/>
</dbReference>
<keyword evidence="11" id="KW-1185">Reference proteome</keyword>
<feature type="transmembrane region" description="Helical" evidence="9">
    <location>
        <begin position="20"/>
        <end position="38"/>
    </location>
</feature>
<evidence type="ECO:0000313" key="11">
    <source>
        <dbReference type="Proteomes" id="UP001519306"/>
    </source>
</evidence>
<evidence type="ECO:0000256" key="7">
    <source>
        <dbReference type="ARBA" id="ARBA00023136"/>
    </source>
</evidence>
<name>A0ABS4KDZ4_9FIRM</name>
<dbReference type="Gene3D" id="1.10.1760.20">
    <property type="match status" value="1"/>
</dbReference>
<comment type="function">
    <text evidence="8">Probably a riboflavin-binding protein that interacts with the energy-coupling factor (ECF) ABC-transporter complex.</text>
</comment>
<comment type="similarity">
    <text evidence="2 8">Belongs to the prokaryotic riboflavin transporter (P-RFT) (TC 2.A.87) family.</text>
</comment>
<dbReference type="EMBL" id="JAGGLJ010000017">
    <property type="protein sequence ID" value="MBP2025978.1"/>
    <property type="molecule type" value="Genomic_DNA"/>
</dbReference>
<dbReference type="InterPro" id="IPR025720">
    <property type="entry name" value="RibU"/>
</dbReference>
<evidence type="ECO:0000256" key="5">
    <source>
        <dbReference type="ARBA" id="ARBA00022692"/>
    </source>
</evidence>
<evidence type="ECO:0000256" key="1">
    <source>
        <dbReference type="ARBA" id="ARBA00004651"/>
    </source>
</evidence>
<organism evidence="10 11">
    <name type="scientific">Peptoniphilus stercorisuis</name>
    <dbReference type="NCBI Taxonomy" id="1436965"/>
    <lineage>
        <taxon>Bacteria</taxon>
        <taxon>Bacillati</taxon>
        <taxon>Bacillota</taxon>
        <taxon>Tissierellia</taxon>
        <taxon>Tissierellales</taxon>
        <taxon>Peptoniphilaceae</taxon>
        <taxon>Peptoniphilus</taxon>
    </lineage>
</organism>
<feature type="transmembrane region" description="Helical" evidence="9">
    <location>
        <begin position="168"/>
        <end position="192"/>
    </location>
</feature>
<keyword evidence="5 9" id="KW-0812">Transmembrane</keyword>
<evidence type="ECO:0000256" key="4">
    <source>
        <dbReference type="ARBA" id="ARBA00022475"/>
    </source>
</evidence>
<dbReference type="Pfam" id="PF12822">
    <property type="entry name" value="ECF_trnsprt"/>
    <property type="match status" value="1"/>
</dbReference>
<comment type="caution">
    <text evidence="10">The sequence shown here is derived from an EMBL/GenBank/DDBJ whole genome shotgun (WGS) entry which is preliminary data.</text>
</comment>
<keyword evidence="3 8" id="KW-0813">Transport</keyword>
<accession>A0ABS4KDZ4</accession>
<gene>
    <name evidence="10" type="ORF">J2Z71_001530</name>
</gene>
<dbReference type="PANTHER" id="PTHR38438">
    <property type="entry name" value="RIBOFLAVIN TRANSPORTER RIBU"/>
    <property type="match status" value="1"/>
</dbReference>
<dbReference type="PIRSF" id="PIRSF037778">
    <property type="entry name" value="UCP037778_transp_RibU"/>
    <property type="match status" value="1"/>
</dbReference>
<protein>
    <recommendedName>
        <fullName evidence="8">Riboflavin transporter</fullName>
    </recommendedName>
</protein>
<keyword evidence="7 8" id="KW-0472">Membrane</keyword>
<evidence type="ECO:0000256" key="3">
    <source>
        <dbReference type="ARBA" id="ARBA00022448"/>
    </source>
</evidence>
<comment type="subcellular location">
    <subcellularLocation>
        <location evidence="1">Cell membrane</location>
        <topology evidence="1">Multi-pass membrane protein</topology>
    </subcellularLocation>
</comment>